<dbReference type="OrthoDB" id="4763125at2"/>
<keyword evidence="2" id="KW-1185">Reference proteome</keyword>
<proteinExistence type="predicted"/>
<dbReference type="AlphaFoldDB" id="A0A7I7RFM8"/>
<dbReference type="RefSeq" id="WP_133052430.1">
    <property type="nucleotide sequence ID" value="NZ_AP022591.1"/>
</dbReference>
<name>A0A7I7RFM8_MYCCF</name>
<sequence>MKVGDRVRIERDENRYLSKGTWLQFRGQTGTVVEINEDRKRPHLTEYGVAFGRVRRRPDGSLHGDDVTTWFKPYELVVTVALAPQRHADGTDAPGWGWCGDGHQH</sequence>
<dbReference type="KEGG" id="mcee:MCEL_15480"/>
<dbReference type="Proteomes" id="UP000466431">
    <property type="component" value="Chromosome"/>
</dbReference>
<reference evidence="1 2" key="1">
    <citation type="journal article" date="2019" name="Emerg. Microbes Infect.">
        <title>Comprehensive subspecies identification of 175 nontuberculous mycobacteria species based on 7547 genomic profiles.</title>
        <authorList>
            <person name="Matsumoto Y."/>
            <person name="Kinjo T."/>
            <person name="Motooka D."/>
            <person name="Nabeya D."/>
            <person name="Jung N."/>
            <person name="Uechi K."/>
            <person name="Horii T."/>
            <person name="Iida T."/>
            <person name="Fujita J."/>
            <person name="Nakamura S."/>
        </authorList>
    </citation>
    <scope>NUCLEOTIDE SEQUENCE [LARGE SCALE GENOMIC DNA]</scope>
    <source>
        <strain evidence="1 2">JCM 18439</strain>
    </source>
</reference>
<dbReference type="EMBL" id="AP022591">
    <property type="protein sequence ID" value="BBY43253.1"/>
    <property type="molecule type" value="Genomic_DNA"/>
</dbReference>
<accession>A0A7I7RFM8</accession>
<gene>
    <name evidence="1" type="ORF">MCEL_15480</name>
</gene>
<evidence type="ECO:0000313" key="1">
    <source>
        <dbReference type="EMBL" id="BBY43253.1"/>
    </source>
</evidence>
<organism evidence="1 2">
    <name type="scientific">Mycolicibacterium celeriflavum</name>
    <name type="common">Mycobacterium celeriflavum</name>
    <dbReference type="NCBI Taxonomy" id="1249101"/>
    <lineage>
        <taxon>Bacteria</taxon>
        <taxon>Bacillati</taxon>
        <taxon>Actinomycetota</taxon>
        <taxon>Actinomycetes</taxon>
        <taxon>Mycobacteriales</taxon>
        <taxon>Mycobacteriaceae</taxon>
        <taxon>Mycolicibacterium</taxon>
    </lineage>
</organism>
<protein>
    <submittedName>
        <fullName evidence="1">Uncharacterized protein</fullName>
    </submittedName>
</protein>
<evidence type="ECO:0000313" key="2">
    <source>
        <dbReference type="Proteomes" id="UP000466431"/>
    </source>
</evidence>